<keyword evidence="8 10" id="KW-1035">Host cytoplasm</keyword>
<evidence type="ECO:0000256" key="2">
    <source>
        <dbReference type="ARBA" id="ARBA00004407"/>
    </source>
</evidence>
<evidence type="ECO:0000256" key="6">
    <source>
        <dbReference type="ARBA" id="ARBA00022581"/>
    </source>
</evidence>
<evidence type="ECO:0000256" key="7">
    <source>
        <dbReference type="ARBA" id="ARBA00022632"/>
    </source>
</evidence>
<gene>
    <name evidence="12" type="primary">V2</name>
</gene>
<dbReference type="EMBL" id="MH794647">
    <property type="protein sequence ID" value="QEL50557.1"/>
    <property type="molecule type" value="Genomic_DNA"/>
</dbReference>
<evidence type="ECO:0000313" key="12">
    <source>
        <dbReference type="EMBL" id="QEL50557.1"/>
    </source>
</evidence>
<dbReference type="InterPro" id="IPR005159">
    <property type="entry name" value="WCCH"/>
</dbReference>
<evidence type="ECO:0000256" key="3">
    <source>
        <dbReference type="ARBA" id="ARBA00009397"/>
    </source>
</evidence>
<comment type="similarity">
    <text evidence="3 10">Belongs to the geminiviridae protein AV2/V2 family.</text>
</comment>
<accession>A0A5C1D4D3</accession>
<keyword evidence="7" id="KW-1090">Inhibition of host innate immune response by virus</keyword>
<dbReference type="Pfam" id="PF01524">
    <property type="entry name" value="Gemini_V2"/>
    <property type="match status" value="1"/>
</dbReference>
<reference evidence="12" key="1">
    <citation type="submission" date="2018-08" db="EMBL/GenBank/DDBJ databases">
        <title>Molecular epidemiology of vegetable-infecting geminiviruses in Burkina Faso.</title>
        <authorList>
            <person name="Ouattara A."/>
            <person name="Tiendrebeogo F."/>
            <person name="Lefeuvre P."/>
            <person name="Hoareau M."/>
            <person name="Claverie S."/>
            <person name="Allibert A."/>
            <person name="Traore E.V."/>
            <person name="Barro N."/>
            <person name="Traore O."/>
            <person name="Lett J.-M."/>
        </authorList>
    </citation>
    <scope>NUCLEOTIDE SEQUENCE</scope>
    <source>
        <strain evidence="12">Burkina Faso/Leguema/Tomato574BA/2016</strain>
    </source>
</reference>
<dbReference type="GO" id="GO:0044220">
    <property type="term" value="C:host cell perinuclear region of cytoplasm"/>
    <property type="evidence" value="ECO:0007669"/>
    <property type="project" value="UniProtKB-SubCell"/>
</dbReference>
<comment type="subunit">
    <text evidence="4 10">Interacts with host SGS3.</text>
</comment>
<dbReference type="Pfam" id="PF03716">
    <property type="entry name" value="WCCH"/>
    <property type="match status" value="1"/>
</dbReference>
<evidence type="ECO:0000256" key="10">
    <source>
        <dbReference type="RuleBase" id="RU364051"/>
    </source>
</evidence>
<organism evidence="12">
    <name type="scientific">Tomato leaf curl Mali virus</name>
    <dbReference type="NCBI Taxonomy" id="260379"/>
    <lineage>
        <taxon>Viruses</taxon>
        <taxon>Monodnaviria</taxon>
        <taxon>Shotokuvirae</taxon>
        <taxon>Cressdnaviricota</taxon>
        <taxon>Repensiviricetes</taxon>
        <taxon>Geplafuvirales</taxon>
        <taxon>Geminiviridae</taxon>
        <taxon>Begomovirus</taxon>
        <taxon>Begomovirus solanummaliense</taxon>
    </lineage>
</organism>
<evidence type="ECO:0000256" key="1">
    <source>
        <dbReference type="ARBA" id="ARBA00003603"/>
    </source>
</evidence>
<comment type="function">
    <text evidence="1 10">Through its interaction with host SGS3, acts as a suppressor of RNA-mediated gene silencing, also known as post-transcriptional gene silencing (PTGS), a mechanism of plant viral defense that limits the accumulation of viral RNAs.</text>
</comment>
<dbReference type="InterPro" id="IPR002511">
    <property type="entry name" value="Gemini_V2"/>
</dbReference>
<evidence type="ECO:0000256" key="5">
    <source>
        <dbReference type="ARBA" id="ARBA00022463"/>
    </source>
</evidence>
<name>A0A5C1D4D3_9GEMI</name>
<evidence type="ECO:0000259" key="11">
    <source>
        <dbReference type="Pfam" id="PF03716"/>
    </source>
</evidence>
<keyword evidence="9" id="KW-0899">Viral immunoevasion</keyword>
<evidence type="ECO:0000256" key="8">
    <source>
        <dbReference type="ARBA" id="ARBA00023200"/>
    </source>
</evidence>
<evidence type="ECO:0000256" key="4">
    <source>
        <dbReference type="ARBA" id="ARBA00011105"/>
    </source>
</evidence>
<proteinExistence type="inferred from homology"/>
<feature type="domain" description="WCCH motif" evidence="11">
    <location>
        <begin position="93"/>
        <end position="117"/>
    </location>
</feature>
<dbReference type="GO" id="GO:0060967">
    <property type="term" value="P:negative regulation of gene silencing by regulatory ncRNA"/>
    <property type="evidence" value="ECO:0007669"/>
    <property type="project" value="InterPro"/>
</dbReference>
<evidence type="ECO:0000256" key="9">
    <source>
        <dbReference type="ARBA" id="ARBA00023280"/>
    </source>
</evidence>
<keyword evidence="6 10" id="KW-0945">Host-virus interaction</keyword>
<dbReference type="GO" id="GO:0052170">
    <property type="term" value="P:symbiont-mediated suppression of host innate immune response"/>
    <property type="evidence" value="ECO:0007669"/>
    <property type="project" value="UniProtKB-KW"/>
</dbReference>
<comment type="subcellular location">
    <subcellularLocation>
        <location evidence="2 10">Host cytoplasm</location>
        <location evidence="2 10">Host perinuclear region</location>
    </subcellularLocation>
</comment>
<keyword evidence="5 10" id="KW-0941">Suppressor of RNA silencing</keyword>
<protein>
    <recommendedName>
        <fullName evidence="10">Protein V2</fullName>
    </recommendedName>
</protein>
<sequence length="130" mass="15078">MSYILWSQVCYSCTMWDPLLNEFPESVHGFRCMLAIKYLQAIDETYEPNTLGYDLIRDLISVVRASNYVEATRRYSHFHSRLEGSSKTELRQPILQPCYCPHCPRHKQASTMDVPAHVPKAQVLQNVQKS</sequence>